<feature type="chain" id="PRO_5046729483" description="DUF4374 domain-containing protein" evidence="1">
    <location>
        <begin position="23"/>
        <end position="403"/>
    </location>
</feature>
<comment type="caution">
    <text evidence="2">The sequence shown here is derived from an EMBL/GenBank/DDBJ whole genome shotgun (WGS) entry which is preliminary data.</text>
</comment>
<feature type="signal peptide" evidence="1">
    <location>
        <begin position="1"/>
        <end position="22"/>
    </location>
</feature>
<name>A0ABP8M2S5_9BACT</name>
<dbReference type="EMBL" id="BAABEY010000026">
    <property type="protein sequence ID" value="GAA4442018.1"/>
    <property type="molecule type" value="Genomic_DNA"/>
</dbReference>
<sequence>MLHFNKYLFGALALAFSFVSCSDDSPGTEPPAPEPSSFAVWAQLGSWPNTNYYLMGVNSLTEGSFKLEGNGIDVTTILNNSVITKGGFYYFYNTTEGKFGKYKIENGKVTVVKEFPFTHLLSLAGHTWIDDNTLAMIGGVPGAKAVNYAIINTTAMTVTRTGTVSGLPAAPDSHPLYRVGGDIQYKDGKIFFSVINYNGSDFTLYKQLNTMALSYPDFVVTKVSTDTRTAGLGNTSGYYATSFVDEAGDMYFLTSWNGILAGGENSKKSIYRIKKGSDVLDPTYYMDVEAEIGFIAASGLLMNLGNGKAIIKYQTTADSNTAKTRFSIINLATGKEIRKLTEVPDAATSERNVYVEAGKAYIAALSGTGTDYIWIYDSATDKVTRGLQLEGGYTSFSRIDKLQ</sequence>
<evidence type="ECO:0000256" key="1">
    <source>
        <dbReference type="SAM" id="SignalP"/>
    </source>
</evidence>
<organism evidence="2 3">
    <name type="scientific">Ravibacter arvi</name>
    <dbReference type="NCBI Taxonomy" id="2051041"/>
    <lineage>
        <taxon>Bacteria</taxon>
        <taxon>Pseudomonadati</taxon>
        <taxon>Bacteroidota</taxon>
        <taxon>Cytophagia</taxon>
        <taxon>Cytophagales</taxon>
        <taxon>Spirosomataceae</taxon>
        <taxon>Ravibacter</taxon>
    </lineage>
</organism>
<protein>
    <recommendedName>
        <fullName evidence="4">DUF4374 domain-containing protein</fullName>
    </recommendedName>
</protein>
<keyword evidence="3" id="KW-1185">Reference proteome</keyword>
<dbReference type="Proteomes" id="UP001501508">
    <property type="component" value="Unassembled WGS sequence"/>
</dbReference>
<proteinExistence type="predicted"/>
<evidence type="ECO:0000313" key="2">
    <source>
        <dbReference type="EMBL" id="GAA4442018.1"/>
    </source>
</evidence>
<dbReference type="RefSeq" id="WP_345030235.1">
    <property type="nucleotide sequence ID" value="NZ_BAABEY010000026.1"/>
</dbReference>
<gene>
    <name evidence="2" type="ORF">GCM10023091_28100</name>
</gene>
<evidence type="ECO:0008006" key="4">
    <source>
        <dbReference type="Google" id="ProtNLM"/>
    </source>
</evidence>
<accession>A0ABP8M2S5</accession>
<reference evidence="3" key="1">
    <citation type="journal article" date="2019" name="Int. J. Syst. Evol. Microbiol.">
        <title>The Global Catalogue of Microorganisms (GCM) 10K type strain sequencing project: providing services to taxonomists for standard genome sequencing and annotation.</title>
        <authorList>
            <consortium name="The Broad Institute Genomics Platform"/>
            <consortium name="The Broad Institute Genome Sequencing Center for Infectious Disease"/>
            <person name="Wu L."/>
            <person name="Ma J."/>
        </authorList>
    </citation>
    <scope>NUCLEOTIDE SEQUENCE [LARGE SCALE GENOMIC DNA]</scope>
    <source>
        <strain evidence="3">JCM 31920</strain>
    </source>
</reference>
<keyword evidence="1" id="KW-0732">Signal</keyword>
<evidence type="ECO:0000313" key="3">
    <source>
        <dbReference type="Proteomes" id="UP001501508"/>
    </source>
</evidence>
<dbReference type="PROSITE" id="PS51257">
    <property type="entry name" value="PROKAR_LIPOPROTEIN"/>
    <property type="match status" value="1"/>
</dbReference>